<dbReference type="SUPFAM" id="SSF57716">
    <property type="entry name" value="Glucocorticoid receptor-like (DNA-binding domain)"/>
    <property type="match status" value="5"/>
</dbReference>
<feature type="compositionally biased region" description="Pro residues" evidence="7">
    <location>
        <begin position="922"/>
        <end position="931"/>
    </location>
</feature>
<keyword evidence="3 6" id="KW-0479">Metal-binding</keyword>
<dbReference type="FunFam" id="2.10.110.10:FF:000069">
    <property type="entry name" value="Uncharacterized protein, isoform Z"/>
    <property type="match status" value="1"/>
</dbReference>
<dbReference type="PROSITE" id="PS50023">
    <property type="entry name" value="LIM_DOMAIN_2"/>
    <property type="match status" value="3"/>
</dbReference>
<feature type="compositionally biased region" description="Low complexity" evidence="7">
    <location>
        <begin position="1551"/>
        <end position="1560"/>
    </location>
</feature>
<feature type="region of interest" description="Disordered" evidence="7">
    <location>
        <begin position="1551"/>
        <end position="1602"/>
    </location>
</feature>
<evidence type="ECO:0000313" key="10">
    <source>
        <dbReference type="EMBL" id="CAH0769307.1"/>
    </source>
</evidence>
<dbReference type="GO" id="GO:0001725">
    <property type="term" value="C:stress fiber"/>
    <property type="evidence" value="ECO:0007669"/>
    <property type="project" value="TreeGrafter"/>
</dbReference>
<feature type="region of interest" description="Disordered" evidence="7">
    <location>
        <begin position="1394"/>
        <end position="1415"/>
    </location>
</feature>
<proteinExistence type="predicted"/>
<feature type="domain" description="LIM zinc-binding" evidence="8">
    <location>
        <begin position="1671"/>
        <end position="1730"/>
    </location>
</feature>
<dbReference type="GO" id="GO:0051371">
    <property type="term" value="F:muscle alpha-actinin binding"/>
    <property type="evidence" value="ECO:0007669"/>
    <property type="project" value="TreeGrafter"/>
</dbReference>
<dbReference type="GO" id="GO:0003779">
    <property type="term" value="F:actin binding"/>
    <property type="evidence" value="ECO:0007669"/>
    <property type="project" value="TreeGrafter"/>
</dbReference>
<dbReference type="CDD" id="cd09461">
    <property type="entry name" value="LIM3_Enigma_like_1"/>
    <property type="match status" value="1"/>
</dbReference>
<feature type="compositionally biased region" description="Low complexity" evidence="7">
    <location>
        <begin position="1394"/>
        <end position="1403"/>
    </location>
</feature>
<evidence type="ECO:0000256" key="3">
    <source>
        <dbReference type="ARBA" id="ARBA00022723"/>
    </source>
</evidence>
<evidence type="ECO:0000313" key="11">
    <source>
        <dbReference type="Proteomes" id="UP001152759"/>
    </source>
</evidence>
<dbReference type="FunFam" id="2.30.42.10:FF:000055">
    <property type="entry name" value="PDZ and LIM domain protein 3"/>
    <property type="match status" value="1"/>
</dbReference>
<dbReference type="Proteomes" id="UP001152759">
    <property type="component" value="Chromosome 3"/>
</dbReference>
<dbReference type="GO" id="GO:0007507">
    <property type="term" value="P:heart development"/>
    <property type="evidence" value="ECO:0007669"/>
    <property type="project" value="TreeGrafter"/>
</dbReference>
<dbReference type="InterPro" id="IPR050604">
    <property type="entry name" value="PDZ-LIM_domain"/>
</dbReference>
<dbReference type="SMART" id="SM00735">
    <property type="entry name" value="ZM"/>
    <property type="match status" value="1"/>
</dbReference>
<dbReference type="Gene3D" id="2.30.42.10">
    <property type="match status" value="1"/>
</dbReference>
<feature type="compositionally biased region" description="Polar residues" evidence="7">
    <location>
        <begin position="1061"/>
        <end position="1079"/>
    </location>
</feature>
<feature type="region of interest" description="Disordered" evidence="7">
    <location>
        <begin position="566"/>
        <end position="613"/>
    </location>
</feature>
<evidence type="ECO:0000259" key="8">
    <source>
        <dbReference type="PROSITE" id="PS50023"/>
    </source>
</evidence>
<feature type="compositionally biased region" description="Low complexity" evidence="7">
    <location>
        <begin position="1514"/>
        <end position="1523"/>
    </location>
</feature>
<dbReference type="SMART" id="SM00228">
    <property type="entry name" value="PDZ"/>
    <property type="match status" value="1"/>
</dbReference>
<dbReference type="Pfam" id="PF00595">
    <property type="entry name" value="PDZ"/>
    <property type="match status" value="1"/>
</dbReference>
<dbReference type="GO" id="GO:0030036">
    <property type="term" value="P:actin cytoskeleton organization"/>
    <property type="evidence" value="ECO:0007669"/>
    <property type="project" value="TreeGrafter"/>
</dbReference>
<dbReference type="CDD" id="cd09455">
    <property type="entry name" value="LIM1_Enigma_like_1"/>
    <property type="match status" value="1"/>
</dbReference>
<feature type="compositionally biased region" description="Basic and acidic residues" evidence="7">
    <location>
        <begin position="882"/>
        <end position="891"/>
    </location>
</feature>
<dbReference type="Gene3D" id="2.10.110.10">
    <property type="entry name" value="Cysteine Rich Protein"/>
    <property type="match status" value="4"/>
</dbReference>
<evidence type="ECO:0008006" key="12">
    <source>
        <dbReference type="Google" id="ProtNLM"/>
    </source>
</evidence>
<dbReference type="GO" id="GO:0061061">
    <property type="term" value="P:muscle structure development"/>
    <property type="evidence" value="ECO:0007669"/>
    <property type="project" value="TreeGrafter"/>
</dbReference>
<evidence type="ECO:0000256" key="6">
    <source>
        <dbReference type="PROSITE-ProRule" id="PRU00125"/>
    </source>
</evidence>
<feature type="compositionally biased region" description="Basic and acidic residues" evidence="7">
    <location>
        <begin position="1457"/>
        <end position="1473"/>
    </location>
</feature>
<feature type="region of interest" description="Disordered" evidence="7">
    <location>
        <begin position="748"/>
        <end position="799"/>
    </location>
</feature>
<evidence type="ECO:0000256" key="1">
    <source>
        <dbReference type="ARBA" id="ARBA00004496"/>
    </source>
</evidence>
<comment type="subcellular location">
    <subcellularLocation>
        <location evidence="1">Cytoplasm</location>
    </subcellularLocation>
</comment>
<dbReference type="SUPFAM" id="SSF50156">
    <property type="entry name" value="PDZ domain-like"/>
    <property type="match status" value="1"/>
</dbReference>
<dbReference type="CDD" id="cd23068">
    <property type="entry name" value="PDZ_ZASP52-like"/>
    <property type="match status" value="1"/>
</dbReference>
<dbReference type="PANTHER" id="PTHR24214">
    <property type="entry name" value="PDZ AND LIM DOMAIN PROTEIN ZASP"/>
    <property type="match status" value="1"/>
</dbReference>
<feature type="region of interest" description="Disordered" evidence="7">
    <location>
        <begin position="1031"/>
        <end position="1135"/>
    </location>
</feature>
<feature type="compositionally biased region" description="Basic and acidic residues" evidence="7">
    <location>
        <begin position="758"/>
        <end position="772"/>
    </location>
</feature>
<dbReference type="InterPro" id="IPR006643">
    <property type="entry name" value="Zasp-like_motif"/>
</dbReference>
<dbReference type="PROSITE" id="PS50106">
    <property type="entry name" value="PDZ"/>
    <property type="match status" value="1"/>
</dbReference>
<feature type="domain" description="PDZ" evidence="9">
    <location>
        <begin position="6"/>
        <end position="88"/>
    </location>
</feature>
<evidence type="ECO:0000256" key="2">
    <source>
        <dbReference type="ARBA" id="ARBA00022490"/>
    </source>
</evidence>
<dbReference type="PANTHER" id="PTHR24214:SF38">
    <property type="entry name" value="PDZ AND LIM DOMAIN PROTEIN ZASP-RELATED"/>
    <property type="match status" value="1"/>
</dbReference>
<keyword evidence="5 6" id="KW-0440">LIM domain</keyword>
<dbReference type="InterPro" id="IPR036034">
    <property type="entry name" value="PDZ_sf"/>
</dbReference>
<feature type="region of interest" description="Disordered" evidence="7">
    <location>
        <begin position="1440"/>
        <end position="1482"/>
    </location>
</feature>
<keyword evidence="11" id="KW-1185">Reference proteome</keyword>
<feature type="region of interest" description="Disordered" evidence="7">
    <location>
        <begin position="842"/>
        <end position="936"/>
    </location>
</feature>
<gene>
    <name evidence="10" type="ORF">BEMITA_LOCUS6329</name>
</gene>
<sequence>MAQLVTVKLVRHDNTPWGFRLQGGKDFGTPLLIQKVNGGSIAERAGLAVGDGLVTVNGYDVFNLKHKEAQDAIVQGGNCLELQVQRGGGSTWKPLVQNVGATPSPLSHVSGPPPFVTKTSLAANKYPSKPIGSGHNVAPKPFNGLPHSQLNGTSNGQVKAIVNKQYNTPVGMYSEETIAETLSAQAEVLAGGVIGVNFKKNEKNYDAQKSEVFKMVHEVDAEPKSPEPVPPSSAAYFATSSHAVGGRATSPRPLTPMAQQIAYGSPTNPFVVAKETTELPAATATVADPPNCSECGKIVVGVFVRIKDKNLHVECFKCATCGTSLKNVGYYTINNKLYCDIHAKMIARQNPPAPNLEPITVSPGGRIPSNVVSNAVSSAMSPKSNPVSSPFQVRTVPMHVSPRPTPTPPQTPNANVLSPKSYNGTAAPLTPPISRNFSQPQTVGESKIDSSSWQTCSSGNGLCPSPLPSTPGYILPTNKPSTSNPENLNPLFASLPSASKVQPGTNCLSPAPLPSVPGYVSPDLREAINPNPLFSSLPSASKVKPGTNCLSPAPLPSVPGYVSPTPRTVASTQPAIPNVASKSTMSVASSQNVRKEQTTVQSSHSESTQQKSFEETYGIPSGVKQLKPIPQARSQSPCMWSGSSHEISYSGVNAAKTLSCTLETQIMLKTIKETGRWSPVPPVDPALSRQFPTNLCFTNYETQEPSNYVPPKIQTAVVPTFLQKPTPPPPVISFPPDFDPTPVVKEYVRSRSSTPVPRSHEIDGKSADRESKQFSVEGVAGKKSMTEVSSSGQKPSEKPLAVEPICERKYIAQVSTYNRDVSTEKSAQLEKEAHAAKFDTTFLSASKEEPPADFPLGDQLVNPDGSSSVTLPPDSAPYYPDSMRDKPEPKIFRPQTPPSGSPLCFALTTAPARSYSPLPSVTKPPTPPPADALPDFETELPVIPGVRPVSMLAALTVASERPYSPVLPSNPTFHSVSAKTKEEQKEEKKESYISTLKKDVWSPRSLLEVTVTSDDDSYDVEKYVSQNPEMKGKQCVKLPRHASPSRLSFTNSGLHKPSTIPPYQQTLGDGSYTPTRSRSPQPPAVTPKATEGKSTQGKDSTSVKEVCRNTPTPKGETKPLKSCVKTSHTESAASTKVTSSQSTSVSECKKSAQVCCKKVTIADSPITGPTGGSCTRPCQKEASSDKTVQSTCSNVCNRAEKVCCKKVNKSEQPSCASPVGIPPTVTVVCEPATCERSACQTTKTCERSTRAQLFEEPKETLSKTCPYFISGAESTEKAISVSSSSASAEKTKQTTVEGKSTTQTQCKQVCSLSSSATCTKKVRIEEHSSSISSSVIGSSVECKVADVCSRSTKADAGTAVCSRTCSQSKASSVSDSATGSSSSICQTSSSKSSQVTTTESSQSKPSPVTSTKLSLSTAHRLSPLAVADIPTDANQSTFCKTPSGSQIFKPPVSAKLAETKQKSTSETTSKQETKTSCSLTKQSISKTEVKSIPLTEAASLTPCPLVTATPPSTPTTVSQSPNSAFSLPRKTSGSVASSLSKTLSAKIAASNHSSNTISSSQPASIPNTGASTPNSGAGATKGGTAAGLTAPRRGRGVLNPQNLTPGARVPLCGQCHEHIRGPFITALGKIWCPDHFICVNKDCRRPLQDIGFVEESSGLYCEYCFEKYLAPTCHKCSNKIKGDCLNAIGKHFHPECFKCAFCSKLFGNNPFFLEEGLPYCENDWNELFTTKCFACGFPIEAGDRWVEALNNNYHSPCFNCTMCKKNLEGESFYAKGGRPYCKSHAR</sequence>
<dbReference type="Pfam" id="PF00412">
    <property type="entry name" value="LIM"/>
    <property type="match status" value="4"/>
</dbReference>
<dbReference type="CDD" id="cd08368">
    <property type="entry name" value="LIM"/>
    <property type="match status" value="1"/>
</dbReference>
<dbReference type="GO" id="GO:0005912">
    <property type="term" value="C:adherens junction"/>
    <property type="evidence" value="ECO:0007669"/>
    <property type="project" value="TreeGrafter"/>
</dbReference>
<feature type="domain" description="LIM zinc-binding" evidence="8">
    <location>
        <begin position="1731"/>
        <end position="1786"/>
    </location>
</feature>
<organism evidence="10 11">
    <name type="scientific">Bemisia tabaci</name>
    <name type="common">Sweetpotato whitefly</name>
    <name type="synonym">Aleurodes tabaci</name>
    <dbReference type="NCBI Taxonomy" id="7038"/>
    <lineage>
        <taxon>Eukaryota</taxon>
        <taxon>Metazoa</taxon>
        <taxon>Ecdysozoa</taxon>
        <taxon>Arthropoda</taxon>
        <taxon>Hexapoda</taxon>
        <taxon>Insecta</taxon>
        <taxon>Pterygota</taxon>
        <taxon>Neoptera</taxon>
        <taxon>Paraneoptera</taxon>
        <taxon>Hemiptera</taxon>
        <taxon>Sternorrhyncha</taxon>
        <taxon>Aleyrodoidea</taxon>
        <taxon>Aleyrodidae</taxon>
        <taxon>Aleyrodinae</taxon>
        <taxon>Bemisia</taxon>
    </lineage>
</organism>
<name>A0A9P0CF36_BEMTA</name>
<feature type="compositionally biased region" description="Polar residues" evidence="7">
    <location>
        <begin position="433"/>
        <end position="451"/>
    </location>
</feature>
<dbReference type="PROSITE" id="PS00478">
    <property type="entry name" value="LIM_DOMAIN_1"/>
    <property type="match status" value="1"/>
</dbReference>
<evidence type="ECO:0000256" key="7">
    <source>
        <dbReference type="SAM" id="MobiDB-lite"/>
    </source>
</evidence>
<feature type="compositionally biased region" description="Polar residues" evidence="7">
    <location>
        <begin position="566"/>
        <end position="611"/>
    </location>
</feature>
<dbReference type="GO" id="GO:0031941">
    <property type="term" value="C:filamentous actin"/>
    <property type="evidence" value="ECO:0007669"/>
    <property type="project" value="TreeGrafter"/>
</dbReference>
<dbReference type="InterPro" id="IPR031847">
    <property type="entry name" value="PDLI1-4/Zasp-like_mid"/>
</dbReference>
<feature type="region of interest" description="Disordered" evidence="7">
    <location>
        <begin position="1502"/>
        <end position="1532"/>
    </location>
</feature>
<dbReference type="KEGG" id="btab:109030555"/>
<keyword evidence="4 6" id="KW-0862">Zinc</keyword>
<dbReference type="FunFam" id="2.10.110.10:FF:000060">
    <property type="entry name" value="Uncharacterized protein, isoform Z"/>
    <property type="match status" value="1"/>
</dbReference>
<dbReference type="Pfam" id="PF15936">
    <property type="entry name" value="DUF4749"/>
    <property type="match status" value="1"/>
</dbReference>
<dbReference type="EMBL" id="OU963864">
    <property type="protein sequence ID" value="CAH0769307.1"/>
    <property type="molecule type" value="Genomic_DNA"/>
</dbReference>
<protein>
    <recommendedName>
        <fullName evidence="12">PDZ and LIM domain protein Zasp</fullName>
    </recommendedName>
</protein>
<feature type="domain" description="LIM zinc-binding" evidence="8">
    <location>
        <begin position="290"/>
        <end position="349"/>
    </location>
</feature>
<dbReference type="FunFam" id="2.10.110.10:FF:000020">
    <property type="entry name" value="PDZ and LIM domain protein 5"/>
    <property type="match status" value="1"/>
</dbReference>
<dbReference type="FunFam" id="2.10.110.10:FF:000073">
    <property type="entry name" value="Uncharacterized protein, isoform Z"/>
    <property type="match status" value="1"/>
</dbReference>
<feature type="region of interest" description="Disordered" evidence="7">
    <location>
        <begin position="399"/>
        <end position="419"/>
    </location>
</feature>
<feature type="region of interest" description="Disordered" evidence="7">
    <location>
        <begin position="974"/>
        <end position="993"/>
    </location>
</feature>
<feature type="compositionally biased region" description="Basic and acidic residues" evidence="7">
    <location>
        <begin position="979"/>
        <end position="993"/>
    </location>
</feature>
<accession>A0A9P0CF36</accession>
<dbReference type="GO" id="GO:0030018">
    <property type="term" value="C:Z disc"/>
    <property type="evidence" value="ECO:0007669"/>
    <property type="project" value="TreeGrafter"/>
</dbReference>
<evidence type="ECO:0000256" key="5">
    <source>
        <dbReference type="ARBA" id="ARBA00023038"/>
    </source>
</evidence>
<evidence type="ECO:0000259" key="9">
    <source>
        <dbReference type="PROSITE" id="PS50106"/>
    </source>
</evidence>
<reference evidence="10" key="1">
    <citation type="submission" date="2021-12" db="EMBL/GenBank/DDBJ databases">
        <authorList>
            <person name="King R."/>
        </authorList>
    </citation>
    <scope>NUCLEOTIDE SEQUENCE</scope>
</reference>
<evidence type="ECO:0000256" key="4">
    <source>
        <dbReference type="ARBA" id="ARBA00022833"/>
    </source>
</evidence>
<dbReference type="SMART" id="SM00132">
    <property type="entry name" value="LIM"/>
    <property type="match status" value="4"/>
</dbReference>
<feature type="region of interest" description="Disordered" evidence="7">
    <location>
        <begin position="431"/>
        <end position="451"/>
    </location>
</feature>
<feature type="compositionally biased region" description="Polar residues" evidence="7">
    <location>
        <begin position="1404"/>
        <end position="1415"/>
    </location>
</feature>
<keyword evidence="2" id="KW-0963">Cytoplasm</keyword>
<feature type="compositionally biased region" description="Polar residues" evidence="7">
    <location>
        <begin position="1561"/>
        <end position="1575"/>
    </location>
</feature>
<dbReference type="InterPro" id="IPR001478">
    <property type="entry name" value="PDZ"/>
</dbReference>
<dbReference type="CDD" id="cd09360">
    <property type="entry name" value="LIM_ALP_like"/>
    <property type="match status" value="1"/>
</dbReference>
<dbReference type="InterPro" id="IPR001781">
    <property type="entry name" value="Znf_LIM"/>
</dbReference>
<dbReference type="GO" id="GO:0046872">
    <property type="term" value="F:metal ion binding"/>
    <property type="evidence" value="ECO:0007669"/>
    <property type="project" value="UniProtKB-KW"/>
</dbReference>